<dbReference type="EMBL" id="CP032519">
    <property type="protein sequence ID" value="QEZ48019.1"/>
    <property type="molecule type" value="Genomic_DNA"/>
</dbReference>
<sequence length="669" mass="76520">MTTKTDLSGTTKIGNEGIKKHFRSIEPWQPIFELAWNGFDAKATAVSVDIVLNELAAPLSVTVLDNGEGIDPRSLELTFGSFNDSHKRGDAAQHGAHGRGRLSFHRICRYATWHTRSSSGQARIAVDALTIKDYGAWAIADDEQCAALKRQDTGTLVQLAEFSSHLPGHAELKAKLSTEFGWHLALHPDHVLTLNGDPIPVPGHEITEHCFEWDDHRFDVQIIRWDERPSSEKSYTYLLDSTGRIVHKQLSTLNNKSGFYTSIYISSPWADSFAVEQNLLDPYAHTPRASEWKRLMRELGELTQELYERFLRRQARGEVEKYVEDGLFPTYAELVPEEREWRLSNAKELVTAIYVADPTVFNAASKKQRKIIIRLLDRLAVSNENDAIFDVLNSVLELDEQAVKTLADQLQQTSLENIVATIEILQRRHSAAAKLRALMNVHYREVLETPDLQQIIEANTWLFGPAYETLGAEEDSFTKIARTLRDRVPQIGVIDEEDVEASEDIAGAQRQTDLFLARRIPTLDSAGRMFYRCVIIEIKRPGIALNVKHLRQLDDYANIIKKHPEFSSEKMRFELILLGRKISSHDMEIESRMRQLLGRGELGLVSEDPRMKRYVLNWYTLLDAFELSNSFLLECYVPRNLRFGEGRLSRERLGRFSEHLRNQRETQRT</sequence>
<organism evidence="1 2">
    <name type="scientific">Cupriavidus oxalaticus</name>
    <dbReference type="NCBI Taxonomy" id="96344"/>
    <lineage>
        <taxon>Bacteria</taxon>
        <taxon>Pseudomonadati</taxon>
        <taxon>Pseudomonadota</taxon>
        <taxon>Betaproteobacteria</taxon>
        <taxon>Burkholderiales</taxon>
        <taxon>Burkholderiaceae</taxon>
        <taxon>Cupriavidus</taxon>
    </lineage>
</organism>
<dbReference type="Pfam" id="PF13589">
    <property type="entry name" value="HATPase_c_3"/>
    <property type="match status" value="1"/>
</dbReference>
<dbReference type="Gene3D" id="3.30.565.10">
    <property type="entry name" value="Histidine kinase-like ATPase, C-terminal domain"/>
    <property type="match status" value="1"/>
</dbReference>
<proteinExistence type="predicted"/>
<evidence type="ECO:0000313" key="1">
    <source>
        <dbReference type="EMBL" id="QEZ48019.1"/>
    </source>
</evidence>
<reference evidence="1 2" key="1">
    <citation type="submission" date="2018-09" db="EMBL/GenBank/DDBJ databases">
        <title>Complete genome sequence of Cupriavidus oxalaticus T2, a bacterium capable of phenol tolerance and degradation.</title>
        <authorList>
            <person name="Yan J."/>
        </authorList>
    </citation>
    <scope>NUCLEOTIDE SEQUENCE [LARGE SCALE GENOMIC DNA]</scope>
    <source>
        <strain evidence="1 2">T2</strain>
    </source>
</reference>
<dbReference type="SUPFAM" id="SSF55874">
    <property type="entry name" value="ATPase domain of HSP90 chaperone/DNA topoisomerase II/histidine kinase"/>
    <property type="match status" value="1"/>
</dbReference>
<dbReference type="InterPro" id="IPR036890">
    <property type="entry name" value="HATPase_C_sf"/>
</dbReference>
<evidence type="ECO:0000313" key="2">
    <source>
        <dbReference type="Proteomes" id="UP000325743"/>
    </source>
</evidence>
<name>A0A5P3VT92_9BURK</name>
<dbReference type="RefSeq" id="WP_151072646.1">
    <property type="nucleotide sequence ID" value="NZ_CP032519.1"/>
</dbReference>
<dbReference type="Proteomes" id="UP000325743">
    <property type="component" value="Chromosome 2"/>
</dbReference>
<gene>
    <name evidence="1" type="ORF">D2917_28525</name>
</gene>
<accession>A0A5P3VT92</accession>
<protein>
    <submittedName>
        <fullName evidence="1">DNA mismatch repair protein</fullName>
    </submittedName>
</protein>
<dbReference type="AlphaFoldDB" id="A0A5P3VT92"/>